<reference evidence="3 4" key="1">
    <citation type="submission" date="2018-03" db="EMBL/GenBank/DDBJ databases">
        <title>Genomic Encyclopedia of Archaeal and Bacterial Type Strains, Phase II (KMG-II): from individual species to whole genera.</title>
        <authorList>
            <person name="Goeker M."/>
        </authorList>
    </citation>
    <scope>NUCLEOTIDE SEQUENCE [LARGE SCALE GENOMIC DNA]</scope>
    <source>
        <strain evidence="3 4">DSM 100673</strain>
    </source>
</reference>
<dbReference type="SUPFAM" id="SSF51695">
    <property type="entry name" value="PLC-like phosphodiesterases"/>
    <property type="match status" value="1"/>
</dbReference>
<protein>
    <submittedName>
        <fullName evidence="3">Glycerophosphoryl diester phosphodiesterase</fullName>
    </submittedName>
</protein>
<dbReference type="Proteomes" id="UP000240418">
    <property type="component" value="Unassembled WGS sequence"/>
</dbReference>
<feature type="transmembrane region" description="Helical" evidence="1">
    <location>
        <begin position="129"/>
        <end position="151"/>
    </location>
</feature>
<dbReference type="PANTHER" id="PTHR46211:SF8">
    <property type="entry name" value="PHOSPHODIESTERASE"/>
    <property type="match status" value="1"/>
</dbReference>
<keyword evidence="1" id="KW-0472">Membrane</keyword>
<comment type="caution">
    <text evidence="3">The sequence shown here is derived from an EMBL/GenBank/DDBJ whole genome shotgun (WGS) entry which is preliminary data.</text>
</comment>
<feature type="domain" description="GP-PDE" evidence="2">
    <location>
        <begin position="347"/>
        <end position="577"/>
    </location>
</feature>
<evidence type="ECO:0000256" key="1">
    <source>
        <dbReference type="SAM" id="Phobius"/>
    </source>
</evidence>
<evidence type="ECO:0000259" key="2">
    <source>
        <dbReference type="PROSITE" id="PS51704"/>
    </source>
</evidence>
<dbReference type="Pfam" id="PF10110">
    <property type="entry name" value="GPDPase_memb"/>
    <property type="match status" value="1"/>
</dbReference>
<keyword evidence="4" id="KW-1185">Reference proteome</keyword>
<evidence type="ECO:0000313" key="3">
    <source>
        <dbReference type="EMBL" id="PSL19306.1"/>
    </source>
</evidence>
<dbReference type="PANTHER" id="PTHR46211">
    <property type="entry name" value="GLYCEROPHOSPHORYL DIESTER PHOSPHODIESTERASE"/>
    <property type="match status" value="1"/>
</dbReference>
<proteinExistence type="predicted"/>
<dbReference type="GO" id="GO:0008081">
    <property type="term" value="F:phosphoric diester hydrolase activity"/>
    <property type="evidence" value="ECO:0007669"/>
    <property type="project" value="InterPro"/>
</dbReference>
<dbReference type="EMBL" id="PYGJ01000006">
    <property type="protein sequence ID" value="PSL19306.1"/>
    <property type="molecule type" value="Genomic_DNA"/>
</dbReference>
<organism evidence="3 4">
    <name type="scientific">Shimia abyssi</name>
    <dbReference type="NCBI Taxonomy" id="1662395"/>
    <lineage>
        <taxon>Bacteria</taxon>
        <taxon>Pseudomonadati</taxon>
        <taxon>Pseudomonadota</taxon>
        <taxon>Alphaproteobacteria</taxon>
        <taxon>Rhodobacterales</taxon>
        <taxon>Roseobacteraceae</taxon>
    </lineage>
</organism>
<feature type="transmembrane region" description="Helical" evidence="1">
    <location>
        <begin position="265"/>
        <end position="297"/>
    </location>
</feature>
<feature type="transmembrane region" description="Helical" evidence="1">
    <location>
        <begin position="21"/>
        <end position="45"/>
    </location>
</feature>
<accession>A0A2P8FC50</accession>
<feature type="transmembrane region" description="Helical" evidence="1">
    <location>
        <begin position="65"/>
        <end position="98"/>
    </location>
</feature>
<feature type="transmembrane region" description="Helical" evidence="1">
    <location>
        <begin position="318"/>
        <end position="339"/>
    </location>
</feature>
<gene>
    <name evidence="3" type="ORF">CLV88_10617</name>
</gene>
<feature type="transmembrane region" description="Helical" evidence="1">
    <location>
        <begin position="229"/>
        <end position="259"/>
    </location>
</feature>
<dbReference type="Gene3D" id="3.20.20.190">
    <property type="entry name" value="Phosphatidylinositol (PI) phosphodiesterase"/>
    <property type="match status" value="1"/>
</dbReference>
<feature type="transmembrane region" description="Helical" evidence="1">
    <location>
        <begin position="171"/>
        <end position="191"/>
    </location>
</feature>
<dbReference type="InterPro" id="IPR018476">
    <property type="entry name" value="GlyceroP-diester-Pdiesterase_M"/>
</dbReference>
<dbReference type="PROSITE" id="PS51704">
    <property type="entry name" value="GP_PDE"/>
    <property type="match status" value="1"/>
</dbReference>
<name>A0A2P8FC50_9RHOB</name>
<dbReference type="Pfam" id="PF03009">
    <property type="entry name" value="GDPD"/>
    <property type="match status" value="1"/>
</dbReference>
<keyword evidence="1" id="KW-1133">Transmembrane helix</keyword>
<dbReference type="AlphaFoldDB" id="A0A2P8FC50"/>
<dbReference type="GO" id="GO:0006629">
    <property type="term" value="P:lipid metabolic process"/>
    <property type="evidence" value="ECO:0007669"/>
    <property type="project" value="InterPro"/>
</dbReference>
<sequence length="611" mass="65954">MSAIISDVRAAFANAWRLRRPVLAAHLVFSLVLGTVLVPVMALAVRLALKLSGQPALADFDIAVFLLSPVGFVAFLFLAGFALFLFVLDVSFMMAIVLRERHSGETRVLETIMLIVPRMRVIVELGMRLTLRVLAICLPFLAVAGAAYFAWMTEFDINYYLSNKPQEFTRTLIVAGAVLAVMAIVLLRSLIRWTLTLPLVVFGGVAPKQSFAQSAEEMRGQEIGFGSRILVWIAVGFVVNAGAVAVLGVVTNLSIASFAGGLQSLVLFLLLFAGLGAVVNFSIAAMTTGALATLIVARAGWPGKDAPSVPPIPSWAKPAIAGVAVAAVVLTGIALTQLARVEANPEVQVIAHRGAAGAAPENTMASILRAIEDEADWIEIDVQETADGKVVVVHDSDFMKIAGVNLRVWDATMPDLAEIDIGSWFDPAFSDERTPLLSEVLDLAKGRAGVVIELKYYGHDEMLEQRVADLVEAADMVEHVRIMSLKYSAVQKMRALRPDWNIGLLASASLGRMWELDADFLAVNGATTSHRLVRETRAAGKETFVWTINDALSMSQMISKGVDGLITDEPALARKTIAEHRELNLIERMVLGLAGSIGLDLKTESYRDDSP</sequence>
<evidence type="ECO:0000313" key="4">
    <source>
        <dbReference type="Proteomes" id="UP000240418"/>
    </source>
</evidence>
<dbReference type="InterPro" id="IPR030395">
    <property type="entry name" value="GP_PDE_dom"/>
</dbReference>
<dbReference type="InterPro" id="IPR017946">
    <property type="entry name" value="PLC-like_Pdiesterase_TIM-brl"/>
</dbReference>
<keyword evidence="1" id="KW-0812">Transmembrane</keyword>